<sequence length="518" mass="58885">MRTPLDKTLRGKLEKTVEKARDIVEVAVTEALTRLGIGEGNAPNYLSEVERKLRTRLRAHGRQLGDVLNRDSGKQETELLVNEMAYEHWHRMLFARFLEQSDLLMYDQYTQVTLKECFELAEEEPDIKDGWELAGQLAQKMLPQIFRADSPVFDVKLSINHVQALEELIANLHPDTFQASDALGWCYQFWQNKKKKQVNESGVKIGAKELSPVTQLFTEPYMVSFLLDNALGAWWAKRRLTQDDLATATSEQELRELASIPGVPLEYLRFVQNEDTGVDSENKVNRWSCAAGDFDKWPDDLNEFKTLDPCCGSGHFLVAKFLMLVPIRMDLEGLTAKEAIDKVLAQNIHGLELDQRCIELAAFALALEAWRYPGAAGYRQLPELQLACSGMSITEAQKEWKDLAKDDEELQGAIKWMQQTFKDAPTLGSLIDPKKVLKEGQPLPWMVLEKRLIDKADKGSEAQTIVQGLAKTAELLVENYDWVVTNVPYLTRKKMNDKLTSFCDSNYLHSKQDLARAC</sequence>
<name>A0A9W4R460_PSEHA</name>
<comment type="caution">
    <text evidence="6">The sequence shown here is derived from an EMBL/GenBank/DDBJ whole genome shotgun (WGS) entry which is preliminary data.</text>
</comment>
<protein>
    <recommendedName>
        <fullName evidence="1">site-specific DNA-methyltransferase (adenine-specific)</fullName>
        <ecNumber evidence="1">2.1.1.72</ecNumber>
    </recommendedName>
</protein>
<feature type="domain" description="MmeI-like DNA-methyltransferase" evidence="5">
    <location>
        <begin position="298"/>
        <end position="369"/>
    </location>
</feature>
<dbReference type="PANTHER" id="PTHR33841:SF1">
    <property type="entry name" value="DNA METHYLTRANSFERASE A"/>
    <property type="match status" value="1"/>
</dbReference>
<reference evidence="6" key="1">
    <citation type="submission" date="2022-07" db="EMBL/GenBank/DDBJ databases">
        <authorList>
            <person name="Criscuolo A."/>
        </authorList>
    </citation>
    <scope>NUCLEOTIDE SEQUENCE</scope>
    <source>
        <strain evidence="6">CIP103197</strain>
    </source>
</reference>
<evidence type="ECO:0000256" key="4">
    <source>
        <dbReference type="ARBA" id="ARBA00047942"/>
    </source>
</evidence>
<evidence type="ECO:0000256" key="1">
    <source>
        <dbReference type="ARBA" id="ARBA00011900"/>
    </source>
</evidence>
<dbReference type="InterPro" id="IPR050953">
    <property type="entry name" value="N4_N6_ade-DNA_methylase"/>
</dbReference>
<dbReference type="AlphaFoldDB" id="A0A9W4R460"/>
<dbReference type="GO" id="GO:0009007">
    <property type="term" value="F:site-specific DNA-methyltransferase (adenine-specific) activity"/>
    <property type="evidence" value="ECO:0007669"/>
    <property type="project" value="UniProtKB-EC"/>
</dbReference>
<dbReference type="EMBL" id="CAMAPB010000083">
    <property type="protein sequence ID" value="CAH9065882.1"/>
    <property type="molecule type" value="Genomic_DNA"/>
</dbReference>
<evidence type="ECO:0000256" key="2">
    <source>
        <dbReference type="ARBA" id="ARBA00022603"/>
    </source>
</evidence>
<proteinExistence type="predicted"/>
<dbReference type="InterPro" id="IPR029063">
    <property type="entry name" value="SAM-dependent_MTases_sf"/>
</dbReference>
<dbReference type="Proteomes" id="UP001152447">
    <property type="component" value="Unassembled WGS sequence"/>
</dbReference>
<dbReference type="PANTHER" id="PTHR33841">
    <property type="entry name" value="DNA METHYLTRANSFERASE YEEA-RELATED"/>
    <property type="match status" value="1"/>
</dbReference>
<evidence type="ECO:0000259" key="5">
    <source>
        <dbReference type="Pfam" id="PF20473"/>
    </source>
</evidence>
<comment type="catalytic activity">
    <reaction evidence="4">
        <text>a 2'-deoxyadenosine in DNA + S-adenosyl-L-methionine = an N(6)-methyl-2'-deoxyadenosine in DNA + S-adenosyl-L-homocysteine + H(+)</text>
        <dbReference type="Rhea" id="RHEA:15197"/>
        <dbReference type="Rhea" id="RHEA-COMP:12418"/>
        <dbReference type="Rhea" id="RHEA-COMP:12419"/>
        <dbReference type="ChEBI" id="CHEBI:15378"/>
        <dbReference type="ChEBI" id="CHEBI:57856"/>
        <dbReference type="ChEBI" id="CHEBI:59789"/>
        <dbReference type="ChEBI" id="CHEBI:90615"/>
        <dbReference type="ChEBI" id="CHEBI:90616"/>
        <dbReference type="EC" id="2.1.1.72"/>
    </reaction>
</comment>
<dbReference type="InterPro" id="IPR046816">
    <property type="entry name" value="MmeI_Mtase"/>
</dbReference>
<dbReference type="EC" id="2.1.1.72" evidence="1"/>
<evidence type="ECO:0000313" key="6">
    <source>
        <dbReference type="EMBL" id="CAH9065882.1"/>
    </source>
</evidence>
<keyword evidence="3" id="KW-0808">Transferase</keyword>
<dbReference type="GO" id="GO:0032259">
    <property type="term" value="P:methylation"/>
    <property type="evidence" value="ECO:0007669"/>
    <property type="project" value="UniProtKB-KW"/>
</dbReference>
<dbReference type="RefSeq" id="WP_262977360.1">
    <property type="nucleotide sequence ID" value="NZ_CAMAPB010000083.1"/>
</dbReference>
<accession>A0A9W4R460</accession>
<keyword evidence="2" id="KW-0489">Methyltransferase</keyword>
<evidence type="ECO:0000256" key="3">
    <source>
        <dbReference type="ARBA" id="ARBA00022679"/>
    </source>
</evidence>
<keyword evidence="7" id="KW-1185">Reference proteome</keyword>
<dbReference type="Pfam" id="PF20473">
    <property type="entry name" value="MmeI_Mtase"/>
    <property type="match status" value="1"/>
</dbReference>
<evidence type="ECO:0000313" key="7">
    <source>
        <dbReference type="Proteomes" id="UP001152447"/>
    </source>
</evidence>
<dbReference type="SUPFAM" id="SSF53335">
    <property type="entry name" value="S-adenosyl-L-methionine-dependent methyltransferases"/>
    <property type="match status" value="1"/>
</dbReference>
<organism evidence="6 7">
    <name type="scientific">Pseudoalteromonas haloplanktis</name>
    <name type="common">Alteromonas haloplanktis</name>
    <dbReference type="NCBI Taxonomy" id="228"/>
    <lineage>
        <taxon>Bacteria</taxon>
        <taxon>Pseudomonadati</taxon>
        <taxon>Pseudomonadota</taxon>
        <taxon>Gammaproteobacteria</taxon>
        <taxon>Alteromonadales</taxon>
        <taxon>Pseudoalteromonadaceae</taxon>
        <taxon>Pseudoalteromonas</taxon>
    </lineage>
</organism>
<gene>
    <name evidence="6" type="ORF">PSEHALCIP103_03473</name>
</gene>
<dbReference type="Gene3D" id="3.40.50.150">
    <property type="entry name" value="Vaccinia Virus protein VP39"/>
    <property type="match status" value="1"/>
</dbReference>